<dbReference type="GO" id="GO:0006178">
    <property type="term" value="P:guanine salvage"/>
    <property type="evidence" value="ECO:0007669"/>
    <property type="project" value="TreeGrafter"/>
</dbReference>
<keyword evidence="3" id="KW-1185">Reference proteome</keyword>
<protein>
    <recommendedName>
        <fullName evidence="1">Phosphoribosyltransferase domain-containing protein</fullName>
    </recommendedName>
</protein>
<dbReference type="FunFam" id="3.40.50.2020:FF:000053">
    <property type="entry name" value="Hypoxanthine phosphoribosyltransferase"/>
    <property type="match status" value="1"/>
</dbReference>
<dbReference type="InterPro" id="IPR000836">
    <property type="entry name" value="PRTase_dom"/>
</dbReference>
<dbReference type="SUPFAM" id="SSF53271">
    <property type="entry name" value="PRTase-like"/>
    <property type="match status" value="1"/>
</dbReference>
<dbReference type="CDD" id="cd06223">
    <property type="entry name" value="PRTases_typeI"/>
    <property type="match status" value="1"/>
</dbReference>
<dbReference type="GO" id="GO:0046100">
    <property type="term" value="P:hypoxanthine metabolic process"/>
    <property type="evidence" value="ECO:0007669"/>
    <property type="project" value="TreeGrafter"/>
</dbReference>
<evidence type="ECO:0000313" key="2">
    <source>
        <dbReference type="EMBL" id="KAK4470149.1"/>
    </source>
</evidence>
<reference evidence="2" key="2">
    <citation type="journal article" date="2023" name="Infect Dis Poverty">
        <title>Chromosome-scale genome of the human blood fluke Schistosoma mekongi and its implications for public health.</title>
        <authorList>
            <person name="Zhou M."/>
            <person name="Xu L."/>
            <person name="Xu D."/>
            <person name="Chen W."/>
            <person name="Khan J."/>
            <person name="Hu Y."/>
            <person name="Huang H."/>
            <person name="Wei H."/>
            <person name="Zhang Y."/>
            <person name="Chusongsang P."/>
            <person name="Tanasarnprasert K."/>
            <person name="Hu X."/>
            <person name="Limpanont Y."/>
            <person name="Lv Z."/>
        </authorList>
    </citation>
    <scope>NUCLEOTIDE SEQUENCE</scope>
    <source>
        <strain evidence="2">LV_2022a</strain>
    </source>
</reference>
<organism evidence="2 3">
    <name type="scientific">Schistosoma mekongi</name>
    <name type="common">Parasitic worm</name>
    <dbReference type="NCBI Taxonomy" id="38744"/>
    <lineage>
        <taxon>Eukaryota</taxon>
        <taxon>Metazoa</taxon>
        <taxon>Spiralia</taxon>
        <taxon>Lophotrochozoa</taxon>
        <taxon>Platyhelminthes</taxon>
        <taxon>Trematoda</taxon>
        <taxon>Digenea</taxon>
        <taxon>Strigeidida</taxon>
        <taxon>Schistosomatoidea</taxon>
        <taxon>Schistosomatidae</taxon>
        <taxon>Schistosoma</taxon>
    </lineage>
</organism>
<dbReference type="GO" id="GO:0032263">
    <property type="term" value="P:GMP salvage"/>
    <property type="evidence" value="ECO:0007669"/>
    <property type="project" value="TreeGrafter"/>
</dbReference>
<name>A0AAE1ZB41_SCHME</name>
<dbReference type="InterPro" id="IPR050408">
    <property type="entry name" value="HGPRT"/>
</dbReference>
<gene>
    <name evidence="2" type="ORF">MN116_005732</name>
</gene>
<dbReference type="GO" id="GO:0000287">
    <property type="term" value="F:magnesium ion binding"/>
    <property type="evidence" value="ECO:0007669"/>
    <property type="project" value="TreeGrafter"/>
</dbReference>
<feature type="domain" description="Phosphoribosyltransferase" evidence="1">
    <location>
        <begin position="43"/>
        <end position="200"/>
    </location>
</feature>
<comment type="caution">
    <text evidence="2">The sequence shown here is derived from an EMBL/GenBank/DDBJ whole genome shotgun (WGS) entry which is preliminary data.</text>
</comment>
<dbReference type="InterPro" id="IPR029057">
    <property type="entry name" value="PRTase-like"/>
</dbReference>
<dbReference type="GO" id="GO:0004422">
    <property type="term" value="F:hypoxanthine phosphoribosyltransferase activity"/>
    <property type="evidence" value="ECO:0007669"/>
    <property type="project" value="TreeGrafter"/>
</dbReference>
<accession>A0AAE1ZB41</accession>
<dbReference type="Proteomes" id="UP001292079">
    <property type="component" value="Unassembled WGS sequence"/>
</dbReference>
<evidence type="ECO:0000313" key="3">
    <source>
        <dbReference type="Proteomes" id="UP001292079"/>
    </source>
</evidence>
<sequence length="233" mass="26256">MQYSYKDNCVVVDDDFAGYSDKCFNLPNKYKQYIDSIIVPNGMIKDRLEKMSVDILETFESIGATSISLLCVLKGGFKFASDLGEKIQSSAVMRGKNISLFLDFIVASTYENDVVGHETQFYPCSNFTSFQDKDVLIVEDLVDSGTTLNKLVALIKSFKPRSVFVACLLVKRRNNCSGFQPDFVGFEVPNRFIVGYAIDYNNFFRDIPHICSINDEAKRTFAISLKAAKEINL</sequence>
<dbReference type="GO" id="GO:0005829">
    <property type="term" value="C:cytosol"/>
    <property type="evidence" value="ECO:0007669"/>
    <property type="project" value="TreeGrafter"/>
</dbReference>
<dbReference type="GO" id="GO:0032264">
    <property type="term" value="P:IMP salvage"/>
    <property type="evidence" value="ECO:0007669"/>
    <property type="project" value="TreeGrafter"/>
</dbReference>
<dbReference type="AlphaFoldDB" id="A0AAE1ZB41"/>
<dbReference type="Gene3D" id="3.40.50.2020">
    <property type="match status" value="1"/>
</dbReference>
<dbReference type="Pfam" id="PF00156">
    <property type="entry name" value="Pribosyltran"/>
    <property type="match status" value="1"/>
</dbReference>
<dbReference type="PANTHER" id="PTHR43340:SF1">
    <property type="entry name" value="HYPOXANTHINE PHOSPHORIBOSYLTRANSFERASE"/>
    <property type="match status" value="1"/>
</dbReference>
<proteinExistence type="predicted"/>
<dbReference type="EMBL" id="JALJAT010000004">
    <property type="protein sequence ID" value="KAK4470149.1"/>
    <property type="molecule type" value="Genomic_DNA"/>
</dbReference>
<evidence type="ECO:0000259" key="1">
    <source>
        <dbReference type="Pfam" id="PF00156"/>
    </source>
</evidence>
<reference evidence="2" key="1">
    <citation type="submission" date="2022-04" db="EMBL/GenBank/DDBJ databases">
        <authorList>
            <person name="Xu L."/>
            <person name="Lv Z."/>
        </authorList>
    </citation>
    <scope>NUCLEOTIDE SEQUENCE</scope>
    <source>
        <strain evidence="2">LV_2022a</strain>
    </source>
</reference>
<dbReference type="PANTHER" id="PTHR43340">
    <property type="entry name" value="HYPOXANTHINE-GUANINE PHOSPHORIBOSYLTRANSFERASE"/>
    <property type="match status" value="1"/>
</dbReference>